<dbReference type="eggNOG" id="ENOG502Z9AE">
    <property type="taxonomic scope" value="Bacteria"/>
</dbReference>
<name>A7HJI9_FERNB</name>
<keyword evidence="2" id="KW-1185">Reference proteome</keyword>
<dbReference type="Proteomes" id="UP000002415">
    <property type="component" value="Chromosome"/>
</dbReference>
<dbReference type="KEGG" id="fno:Fnod_0205"/>
<organism evidence="1 2">
    <name type="scientific">Fervidobacterium nodosum (strain ATCC 35602 / DSM 5306 / Rt17-B1)</name>
    <dbReference type="NCBI Taxonomy" id="381764"/>
    <lineage>
        <taxon>Bacteria</taxon>
        <taxon>Thermotogati</taxon>
        <taxon>Thermotogota</taxon>
        <taxon>Thermotogae</taxon>
        <taxon>Thermotogales</taxon>
        <taxon>Fervidobacteriaceae</taxon>
        <taxon>Fervidobacterium</taxon>
    </lineage>
</organism>
<dbReference type="RefSeq" id="WP_011993395.1">
    <property type="nucleotide sequence ID" value="NC_009718.1"/>
</dbReference>
<evidence type="ECO:0000313" key="2">
    <source>
        <dbReference type="Proteomes" id="UP000002415"/>
    </source>
</evidence>
<reference evidence="1 2" key="1">
    <citation type="submission" date="2007-07" db="EMBL/GenBank/DDBJ databases">
        <title>Complete sequence of Fervidobacterium nodosum Rt17-B1.</title>
        <authorList>
            <consortium name="US DOE Joint Genome Institute"/>
            <person name="Copeland A."/>
            <person name="Lucas S."/>
            <person name="Lapidus A."/>
            <person name="Barry K."/>
            <person name="Glavina del Rio T."/>
            <person name="Dalin E."/>
            <person name="Tice H."/>
            <person name="Pitluck S."/>
            <person name="Saunders E."/>
            <person name="Brettin T."/>
            <person name="Bruce D."/>
            <person name="Detter J.C."/>
            <person name="Han C."/>
            <person name="Schmutz J."/>
            <person name="Larimer F."/>
            <person name="Land M."/>
            <person name="Hauser L."/>
            <person name="Kyrpides N."/>
            <person name="Mikhailova N."/>
            <person name="Nelson K."/>
            <person name="Gogarten J.P."/>
            <person name="Noll K."/>
            <person name="Richardson P."/>
        </authorList>
    </citation>
    <scope>NUCLEOTIDE SEQUENCE [LARGE SCALE GENOMIC DNA]</scope>
    <source>
        <strain evidence="2">ATCC 35602 / DSM 5306 / Rt17-B1</strain>
    </source>
</reference>
<proteinExistence type="predicted"/>
<dbReference type="OrthoDB" id="9783544at2"/>
<dbReference type="HOGENOM" id="CLU_065107_0_0_0"/>
<dbReference type="AlphaFoldDB" id="A7HJI9"/>
<gene>
    <name evidence="1" type="ordered locus">Fnod_0205</name>
</gene>
<evidence type="ECO:0000313" key="1">
    <source>
        <dbReference type="EMBL" id="ABS60072.1"/>
    </source>
</evidence>
<reference evidence="1 2" key="2">
    <citation type="journal article" date="2009" name="Proc. Natl. Acad. Sci. U.S.A.">
        <title>On the chimeric nature, thermophilic origin, and phylogenetic placement of the Thermotogales.</title>
        <authorList>
            <person name="Zhaxybayeva O."/>
            <person name="Swithers K.S."/>
            <person name="Lapierre P."/>
            <person name="Fournier G.P."/>
            <person name="Bickhart D.M."/>
            <person name="DeBoy R.T."/>
            <person name="Nelson K.E."/>
            <person name="Nesbo C.L."/>
            <person name="Doolittle W.F."/>
            <person name="Gogarten J.P."/>
            <person name="Noll K.M."/>
        </authorList>
    </citation>
    <scope>NUCLEOTIDE SEQUENCE [LARGE SCALE GENOMIC DNA]</scope>
    <source>
        <strain evidence="2">ATCC 35602 / DSM 5306 / Rt17-B1</strain>
    </source>
</reference>
<sequence>MVSDVFNEDKGKLINAVLNSKTLAIIGLEKNTGKTETLNFVVENIKSKRKIGLTSIGTDGEEKDIVFGTLKPSVYVDENFLYTTTEVFFKQKKLLSEIIHVSKQSTPTGRLIIARALEKGKIILSGPQSTHWMQEIVKFLSNYTDIVVIDGALSRFSQGNPSIADSIVLATGAAYSIEKREIVKHTRYIYTLCNLPQVDEESRKVLEKSQNICIKLNNEWKETELTSVLNIQKIKETIGDNFEAIYIPGALTDNAVKLIKDKEIIVRDFTKIFVTYDSFVKYKPNIKVLAKTNIIGITVNPVSPNGYILDSETLINELKEYISDIPIIDVRK</sequence>
<dbReference type="EMBL" id="CP000771">
    <property type="protein sequence ID" value="ABS60072.1"/>
    <property type="molecule type" value="Genomic_DNA"/>
</dbReference>
<protein>
    <submittedName>
        <fullName evidence="1">Uncharacterized protein</fullName>
    </submittedName>
</protein>
<dbReference type="STRING" id="381764.Fnod_0205"/>
<accession>A7HJI9</accession>